<sequence length="1518" mass="165816">METELFMLCALPHSVSALNHFHVSLFVAPKISPADDRVLGDFRIFPDWAQTAKTALRIELFDQAGVIEAEPLLDPIQPQVWRAAFPADTPVKGNRVPEWDDRRWRSFSARATHDIAKALHMATIYADPTSPPAPSAHPLAGPLTELAAKYHRVKKFGSERRQVYDESLMTADLDGLIESPERLAVIERLVAAEGNWLRKIALELHRCRRFYERPESQDDYRERPVPGAVSPTLPQQQPEFHERCAMAGDHPALLRALGLVIDLKVADPDRLRRSRWLSARAAIDDDFSHGRSNEVRCQVTAEDAFVTVAGTPDWSDGALRLGDEDRFAVLELDTDGSAIKTERFLWTLPRLLASQANGDPVNAATPAHRSGGFTVARTGQALNTQDRLARQLEVQSSLAGGDPPRLLTEDVCRGLRIEVWDDTVRRWRSLHQRLTDVTVLGHGMLLDDLEEDGFIQGTSAHETPGKAKSPIHVHEAMFGWEGWSLSAGRPGKRVRNEGADEIVEDTPSAPDVSPTHPILITNEVRPGSLPRLRFGRSYAFRAWAVDLAGNSRPHELDPPPAAPADAVAAALAGTLGVEDPARDASARLGVGLRVATNAALQANRFTEETVEGQGDLGHPELEPILAGRLRERRAAVDPTRAPLLSRRALVAEAVAAAVNDPHEPFVTDVAVRSAAGLAHLISTHLTPGAPLAEAAAAALDTVTALRPYLRWDPVPSPALVPRDRYTEGESLRVLVVRSGVTQDLTTLAITVTDPAAYAAAVATAHPGLDLRYHDRSERHLAPPKTSQSQAEQHGMFDLAIGSTTPADHLKMLGWALREDGSFLDLDIADVDNPPSRVDQLNVRLEHQAGPPHADRTTLPLAKPGDPLPPGQYVVHDVDDLVLPYLPDPLARGISLVFPEAGRDRPIPFPFGTEGFTARYSGQWPVVEPFRLVLDGGGELNGAVSGRVLTLSLPPGDLQRFRLASSLDRADLDLFGPWRGLPPSVRANPDVAEAAADGWLWGLTPFEDVLLVHAVPRPLEAPRPTKILPVRGIGTTSVVLFGGLDVHGPSTDSVAAEARWVDRVDDLTLPRDEERRANGVAFTTPVQSYEDIAVLSSTDGEVTVPNLGKVRLHKASHEFGDTRHRVVTYRFRASTRFREYFHPELLKPTDGDPIDDGRSVVGPEVVVSVPSSAPPAAPVVHSVIPLFRWSDGTEPEQPMARRHGRRAGVRIYLERPWWSSGDGELLGVLLATGGSDEFGPPAPDDSGFPFVSKWGQDPAWISAPVRRRALELVTLDNLLHTSGFDDRPAPGRPVTAPVRLPLATLPDRPEVTVVGYKPRFNLDRGLWYVDVALDPGNAFWPFVRLAVCRYQPNSVDGCHLSAPVRCDYVQLPAERTTSVSRTDETHVRVVVSGPIGLRRQPGRGGIDTLAAAVDENRRVIARLQRRDPAIDTDLGWSTVAADRLTVRGAGDGEVAWVGELDAGAKLPLRRPGTASDWRIMVEEWEMLPGDPPAPADTGPVIGVFPIWERRLTYADEIPL</sequence>
<name>A0A1H0QW46_9PSEU</name>
<feature type="compositionally biased region" description="Basic and acidic residues" evidence="1">
    <location>
        <begin position="215"/>
        <end position="224"/>
    </location>
</feature>
<dbReference type="RefSeq" id="WP_091377553.1">
    <property type="nucleotide sequence ID" value="NZ_FNDV01000004.1"/>
</dbReference>
<accession>A0A1H0QW46</accession>
<organism evidence="2 3">
    <name type="scientific">Actinokineospora alba</name>
    <dbReference type="NCBI Taxonomy" id="504798"/>
    <lineage>
        <taxon>Bacteria</taxon>
        <taxon>Bacillati</taxon>
        <taxon>Actinomycetota</taxon>
        <taxon>Actinomycetes</taxon>
        <taxon>Pseudonocardiales</taxon>
        <taxon>Pseudonocardiaceae</taxon>
        <taxon>Actinokineospora</taxon>
    </lineage>
</organism>
<evidence type="ECO:0000313" key="2">
    <source>
        <dbReference type="EMBL" id="SDP21450.1"/>
    </source>
</evidence>
<feature type="region of interest" description="Disordered" evidence="1">
    <location>
        <begin position="215"/>
        <end position="234"/>
    </location>
</feature>
<gene>
    <name evidence="2" type="ORF">SAMN05192558_107172</name>
</gene>
<protein>
    <submittedName>
        <fullName evidence="2">Uncharacterized protein</fullName>
    </submittedName>
</protein>
<dbReference type="STRING" id="504798.SAMN05421871_104171"/>
<evidence type="ECO:0000256" key="1">
    <source>
        <dbReference type="SAM" id="MobiDB-lite"/>
    </source>
</evidence>
<dbReference type="OrthoDB" id="9148571at2"/>
<dbReference type="EMBL" id="FNJB01000007">
    <property type="protein sequence ID" value="SDP21450.1"/>
    <property type="molecule type" value="Genomic_DNA"/>
</dbReference>
<keyword evidence="3" id="KW-1185">Reference proteome</keyword>
<proteinExistence type="predicted"/>
<dbReference type="Proteomes" id="UP000199651">
    <property type="component" value="Unassembled WGS sequence"/>
</dbReference>
<evidence type="ECO:0000313" key="3">
    <source>
        <dbReference type="Proteomes" id="UP000199651"/>
    </source>
</evidence>
<reference evidence="3" key="1">
    <citation type="submission" date="2016-10" db="EMBL/GenBank/DDBJ databases">
        <authorList>
            <person name="Varghese N."/>
            <person name="Submissions S."/>
        </authorList>
    </citation>
    <scope>NUCLEOTIDE SEQUENCE [LARGE SCALE GENOMIC DNA]</scope>
    <source>
        <strain evidence="3">IBRC-M 10655</strain>
    </source>
</reference>